<dbReference type="SUPFAM" id="SSF158446">
    <property type="entry name" value="IVS-encoded protein-like"/>
    <property type="match status" value="1"/>
</dbReference>
<dbReference type="Gene3D" id="1.20.1440.60">
    <property type="entry name" value="23S rRNA-intervening sequence"/>
    <property type="match status" value="1"/>
</dbReference>
<dbReference type="PANTHER" id="PTHR31793:SF27">
    <property type="entry name" value="NOVEL THIOESTERASE SUPERFAMILY DOMAIN AND SAPOSIN A-TYPE DOMAIN CONTAINING PROTEIN (0610012H03RIK)"/>
    <property type="match status" value="1"/>
</dbReference>
<dbReference type="EMBL" id="NPDY01000008">
    <property type="protein sequence ID" value="PJZ69658.1"/>
    <property type="molecule type" value="Genomic_DNA"/>
</dbReference>
<evidence type="ECO:0000313" key="3">
    <source>
        <dbReference type="EMBL" id="PJZ69658.1"/>
    </source>
</evidence>
<accession>A0A2M9ZNR5</accession>
<dbReference type="Gene3D" id="3.10.129.10">
    <property type="entry name" value="Hotdog Thioesterase"/>
    <property type="match status" value="1"/>
</dbReference>
<proteinExistence type="inferred from homology"/>
<dbReference type="InterPro" id="IPR050563">
    <property type="entry name" value="4-hydroxybenzoyl-CoA_TE"/>
</dbReference>
<gene>
    <name evidence="3" type="ORF">CH360_10310</name>
    <name evidence="4" type="ORF">CH373_09165</name>
</gene>
<reference evidence="5 6" key="1">
    <citation type="submission" date="2017-07" db="EMBL/GenBank/DDBJ databases">
        <title>Leptospira spp. isolated from tropical soils.</title>
        <authorList>
            <person name="Thibeaux R."/>
            <person name="Iraola G."/>
            <person name="Ferres I."/>
            <person name="Bierque E."/>
            <person name="Girault D."/>
            <person name="Soupe-Gilbert M.-E."/>
            <person name="Picardeau M."/>
            <person name="Goarant C."/>
        </authorList>
    </citation>
    <scope>NUCLEOTIDE SEQUENCE [LARGE SCALE GENOMIC DNA]</scope>
    <source>
        <strain evidence="4 6">FH1-B-B1</strain>
        <strain evidence="3 5">FH1-B-C1</strain>
    </source>
</reference>
<dbReference type="InterPro" id="IPR036583">
    <property type="entry name" value="23S_rRNA_IVS_sf"/>
</dbReference>
<dbReference type="Proteomes" id="UP000231990">
    <property type="component" value="Unassembled WGS sequence"/>
</dbReference>
<dbReference type="RefSeq" id="WP_100713941.1">
    <property type="nucleotide sequence ID" value="NZ_NPDY01000008.1"/>
</dbReference>
<dbReference type="AlphaFoldDB" id="A0A2M9ZNR5"/>
<dbReference type="Pfam" id="PF13279">
    <property type="entry name" value="4HBT_2"/>
    <property type="match status" value="1"/>
</dbReference>
<evidence type="ECO:0000313" key="6">
    <source>
        <dbReference type="Proteomes" id="UP000231990"/>
    </source>
</evidence>
<dbReference type="OrthoDB" id="342670at2"/>
<keyword evidence="2" id="KW-0378">Hydrolase</keyword>
<dbReference type="GO" id="GO:0047617">
    <property type="term" value="F:fatty acyl-CoA hydrolase activity"/>
    <property type="evidence" value="ECO:0007669"/>
    <property type="project" value="TreeGrafter"/>
</dbReference>
<dbReference type="SUPFAM" id="SSF54637">
    <property type="entry name" value="Thioesterase/thiol ester dehydrase-isomerase"/>
    <property type="match status" value="1"/>
</dbReference>
<dbReference type="CDD" id="cd00586">
    <property type="entry name" value="4HBT"/>
    <property type="match status" value="1"/>
</dbReference>
<evidence type="ECO:0000256" key="1">
    <source>
        <dbReference type="ARBA" id="ARBA00005953"/>
    </source>
</evidence>
<sequence>MKIKSKSGNPEIDFPALTYFSTEIPIRRIDLSMDLHVSFASVLDLVMEAHLQFFQYLGYSVLDIHGMSIIFANASILYQGELVYKDKVIIDVSLNKLGQKSFDLYFRLSKNKRSIKVALVKIRVLFFDYKTRAVVPIPKEFKEKFIYKKIKPQRTIPIGNAESRKTDFVQKSWGPEIGFQKLEVWRLSHSFVLDLHRTSELWKQRVDHSILTHLHKVGSLLPIRIAGAWASRARSERIRNILKAKVHLEEIRYILVLISDLGASDPSVLLEDLTKINAHLKEYLGRIRSGKVRSI</sequence>
<dbReference type="EMBL" id="NPDZ01000004">
    <property type="protein sequence ID" value="PJZ73645.1"/>
    <property type="molecule type" value="Genomic_DNA"/>
</dbReference>
<dbReference type="Proteomes" id="UP000231962">
    <property type="component" value="Unassembled WGS sequence"/>
</dbReference>
<evidence type="ECO:0000313" key="5">
    <source>
        <dbReference type="Proteomes" id="UP000231962"/>
    </source>
</evidence>
<name>A0A2M9ZNR5_9LEPT</name>
<comment type="similarity">
    <text evidence="1">Belongs to the 4-hydroxybenzoyl-CoA thioesterase family.</text>
</comment>
<organism evidence="4 6">
    <name type="scientific">Leptospira perolatii</name>
    <dbReference type="NCBI Taxonomy" id="2023191"/>
    <lineage>
        <taxon>Bacteria</taxon>
        <taxon>Pseudomonadati</taxon>
        <taxon>Spirochaetota</taxon>
        <taxon>Spirochaetia</taxon>
        <taxon>Leptospirales</taxon>
        <taxon>Leptospiraceae</taxon>
        <taxon>Leptospira</taxon>
    </lineage>
</organism>
<protein>
    <submittedName>
        <fullName evidence="4">Four helix bundle protein</fullName>
    </submittedName>
</protein>
<comment type="caution">
    <text evidence="4">The sequence shown here is derived from an EMBL/GenBank/DDBJ whole genome shotgun (WGS) entry which is preliminary data.</text>
</comment>
<dbReference type="InterPro" id="IPR029069">
    <property type="entry name" value="HotDog_dom_sf"/>
</dbReference>
<dbReference type="PANTHER" id="PTHR31793">
    <property type="entry name" value="4-HYDROXYBENZOYL-COA THIOESTERASE FAMILY MEMBER"/>
    <property type="match status" value="1"/>
</dbReference>
<evidence type="ECO:0000256" key="2">
    <source>
        <dbReference type="ARBA" id="ARBA00022801"/>
    </source>
</evidence>
<keyword evidence="5" id="KW-1185">Reference proteome</keyword>
<evidence type="ECO:0000313" key="4">
    <source>
        <dbReference type="EMBL" id="PJZ73645.1"/>
    </source>
</evidence>